<dbReference type="EMBL" id="CAJNOJ010000055">
    <property type="protein sequence ID" value="CAF0980714.1"/>
    <property type="molecule type" value="Genomic_DNA"/>
</dbReference>
<sequence>MRWEFKVDNSFEVRRAEGERIRREYPDRCAVIVERAPNSHVPDLPSKKYLVPSDLTVGQFYFLIRKRVQLRPEDALFFFVNNTIPNTSMTMGTLYQEHTKINFFTLHTVTNQPMVNTMRIVRFGSVHYIDLFFSIMTI</sequence>
<dbReference type="GO" id="GO:0006914">
    <property type="term" value="P:autophagy"/>
    <property type="evidence" value="ECO:0007669"/>
    <property type="project" value="UniProtKB-KW"/>
</dbReference>
<comment type="similarity">
    <text evidence="2 5">Belongs to the ATG8 family.</text>
</comment>
<evidence type="ECO:0000256" key="2">
    <source>
        <dbReference type="ARBA" id="ARBA00007293"/>
    </source>
</evidence>
<evidence type="ECO:0000256" key="5">
    <source>
        <dbReference type="RuleBase" id="RU004384"/>
    </source>
</evidence>
<comment type="subcellular location">
    <subcellularLocation>
        <location evidence="1">Membrane</location>
    </subcellularLocation>
</comment>
<evidence type="ECO:0000313" key="7">
    <source>
        <dbReference type="Proteomes" id="UP000663852"/>
    </source>
</evidence>
<evidence type="ECO:0000256" key="1">
    <source>
        <dbReference type="ARBA" id="ARBA00004370"/>
    </source>
</evidence>
<gene>
    <name evidence="6" type="ORF">EDS130_LOCUS13860</name>
</gene>
<evidence type="ECO:0000313" key="6">
    <source>
        <dbReference type="EMBL" id="CAF0980714.1"/>
    </source>
</evidence>
<evidence type="ECO:0000256" key="3">
    <source>
        <dbReference type="ARBA" id="ARBA00023136"/>
    </source>
</evidence>
<keyword evidence="4" id="KW-0449">Lipoprotein</keyword>
<proteinExistence type="inferred from homology"/>
<dbReference type="OrthoDB" id="6738456at2759"/>
<dbReference type="PANTHER" id="PTHR10969">
    <property type="entry name" value="MICROTUBULE-ASSOCIATED PROTEINS 1A/1B LIGHT CHAIN 3-RELATED"/>
    <property type="match status" value="1"/>
</dbReference>
<dbReference type="Gene3D" id="3.10.20.90">
    <property type="entry name" value="Phosphatidylinositol 3-kinase Catalytic Subunit, Chain A, domain 1"/>
    <property type="match status" value="1"/>
</dbReference>
<keyword evidence="3" id="KW-0472">Membrane</keyword>
<reference evidence="6" key="1">
    <citation type="submission" date="2021-02" db="EMBL/GenBank/DDBJ databases">
        <authorList>
            <person name="Nowell W R."/>
        </authorList>
    </citation>
    <scope>NUCLEOTIDE SEQUENCE</scope>
</reference>
<keyword evidence="5" id="KW-0072">Autophagy</keyword>
<evidence type="ECO:0000256" key="4">
    <source>
        <dbReference type="ARBA" id="ARBA00023288"/>
    </source>
</evidence>
<accession>A0A814FBH7</accession>
<dbReference type="GO" id="GO:0016020">
    <property type="term" value="C:membrane"/>
    <property type="evidence" value="ECO:0007669"/>
    <property type="project" value="UniProtKB-SubCell"/>
</dbReference>
<dbReference type="Proteomes" id="UP000663852">
    <property type="component" value="Unassembled WGS sequence"/>
</dbReference>
<protein>
    <submittedName>
        <fullName evidence="6">Uncharacterized protein</fullName>
    </submittedName>
</protein>
<organism evidence="6 7">
    <name type="scientific">Adineta ricciae</name>
    <name type="common">Rotifer</name>
    <dbReference type="NCBI Taxonomy" id="249248"/>
    <lineage>
        <taxon>Eukaryota</taxon>
        <taxon>Metazoa</taxon>
        <taxon>Spiralia</taxon>
        <taxon>Gnathifera</taxon>
        <taxon>Rotifera</taxon>
        <taxon>Eurotatoria</taxon>
        <taxon>Bdelloidea</taxon>
        <taxon>Adinetida</taxon>
        <taxon>Adinetidae</taxon>
        <taxon>Adineta</taxon>
    </lineage>
</organism>
<comment type="caution">
    <text evidence="6">The sequence shown here is derived from an EMBL/GenBank/DDBJ whole genome shotgun (WGS) entry which is preliminary data.</text>
</comment>
<name>A0A814FBH7_ADIRI</name>
<dbReference type="InterPro" id="IPR004241">
    <property type="entry name" value="Atg8-like"/>
</dbReference>
<dbReference type="Pfam" id="PF02991">
    <property type="entry name" value="ATG8"/>
    <property type="match status" value="1"/>
</dbReference>
<dbReference type="InterPro" id="IPR029071">
    <property type="entry name" value="Ubiquitin-like_domsf"/>
</dbReference>
<dbReference type="AlphaFoldDB" id="A0A814FBH7"/>
<dbReference type="SUPFAM" id="SSF54236">
    <property type="entry name" value="Ubiquitin-like"/>
    <property type="match status" value="1"/>
</dbReference>